<dbReference type="NCBIfam" id="NF001220">
    <property type="entry name" value="PRK00194.1"/>
    <property type="match status" value="1"/>
</dbReference>
<comment type="similarity">
    <text evidence="1">Belongs to the UPF0237 family.</text>
</comment>
<feature type="domain" description="ACT" evidence="2">
    <location>
        <begin position="7"/>
        <end position="81"/>
    </location>
</feature>
<dbReference type="HOGENOM" id="CLU_155669_0_0_0"/>
<dbReference type="Pfam" id="PF13740">
    <property type="entry name" value="ACT_6"/>
    <property type="match status" value="1"/>
</dbReference>
<gene>
    <name evidence="3" type="ORF">U14_02275</name>
</gene>
<organism evidence="3 4">
    <name type="scientific">Candidatus Moduliflexus flocculans</name>
    <dbReference type="NCBI Taxonomy" id="1499966"/>
    <lineage>
        <taxon>Bacteria</taxon>
        <taxon>Candidatus Moduliflexota</taxon>
        <taxon>Candidatus Moduliflexia</taxon>
        <taxon>Candidatus Moduliflexales</taxon>
        <taxon>Candidatus Moduliflexaceae</taxon>
    </lineage>
</organism>
<dbReference type="PANTHER" id="PTHR34875">
    <property type="entry name" value="UPF0237 PROTEIN MJ1558"/>
    <property type="match status" value="1"/>
</dbReference>
<evidence type="ECO:0000313" key="4">
    <source>
        <dbReference type="Proteomes" id="UP000030700"/>
    </source>
</evidence>
<evidence type="ECO:0000256" key="1">
    <source>
        <dbReference type="HAMAP-Rule" id="MF_01054"/>
    </source>
</evidence>
<dbReference type="InterPro" id="IPR022986">
    <property type="entry name" value="UPF0237_ACT"/>
</dbReference>
<dbReference type="Gene3D" id="3.30.70.260">
    <property type="match status" value="1"/>
</dbReference>
<dbReference type="SUPFAM" id="SSF55021">
    <property type="entry name" value="ACT-like"/>
    <property type="match status" value="1"/>
</dbReference>
<dbReference type="AlphaFoldDB" id="A0A0S6VYK9"/>
<accession>A0A0S6VYK9</accession>
<reference evidence="3 4" key="1">
    <citation type="journal article" date="2015" name="PeerJ">
        <title>First genomic representation of candidate bacterial phylum KSB3 points to enhanced environmental sensing as a trigger of wastewater bulking.</title>
        <authorList>
            <person name="Sekiguchi Y."/>
            <person name="Ohashi A."/>
            <person name="Parks D.H."/>
            <person name="Yamauchi T."/>
            <person name="Tyson G.W."/>
            <person name="Hugenholtz P."/>
        </authorList>
    </citation>
    <scope>NUCLEOTIDE SEQUENCE [LARGE SCALE GENOMIC DNA]</scope>
</reference>
<dbReference type="PANTHER" id="PTHR34875:SF6">
    <property type="entry name" value="UPF0237 PROTEIN MJ1558"/>
    <property type="match status" value="1"/>
</dbReference>
<dbReference type="InterPro" id="IPR002912">
    <property type="entry name" value="ACT_dom"/>
</dbReference>
<dbReference type="STRING" id="1499966.U14_02275"/>
<dbReference type="PROSITE" id="PS51671">
    <property type="entry name" value="ACT"/>
    <property type="match status" value="1"/>
</dbReference>
<keyword evidence="4" id="KW-1185">Reference proteome</keyword>
<protein>
    <recommendedName>
        <fullName evidence="1">UPF0237 protein U14_02275</fullName>
    </recommendedName>
</protein>
<proteinExistence type="inferred from homology"/>
<evidence type="ECO:0000259" key="2">
    <source>
        <dbReference type="PROSITE" id="PS51671"/>
    </source>
</evidence>
<dbReference type="EMBL" id="DF820456">
    <property type="protein sequence ID" value="GAK51033.1"/>
    <property type="molecule type" value="Genomic_DNA"/>
</dbReference>
<dbReference type="CDD" id="cd04872">
    <property type="entry name" value="ACT_1ZPV"/>
    <property type="match status" value="1"/>
</dbReference>
<dbReference type="HAMAP" id="MF_01054">
    <property type="entry name" value="UPF0237"/>
    <property type="match status" value="1"/>
</dbReference>
<dbReference type="Proteomes" id="UP000030700">
    <property type="component" value="Unassembled WGS sequence"/>
</dbReference>
<name>A0A0S6VYK9_9BACT</name>
<dbReference type="InterPro" id="IPR045865">
    <property type="entry name" value="ACT-like_dom_sf"/>
</dbReference>
<evidence type="ECO:0000313" key="3">
    <source>
        <dbReference type="EMBL" id="GAK51033.1"/>
    </source>
</evidence>
<sequence>MKKELAIITVVGRDQIGIVAHVSKVLYENQVNIEDMNQSIMKGFFVMGMLVDLAHSPKNIKELRQQLDAVGQKIGMSITIQHEEIFNAMYRV</sequence>
<dbReference type="InterPro" id="IPR050990">
    <property type="entry name" value="UPF0237/GcvR_regulator"/>
</dbReference>